<dbReference type="Proteomes" id="UP000004810">
    <property type="component" value="Unassembled WGS sequence"/>
</dbReference>
<evidence type="ECO:0000313" key="3">
    <source>
        <dbReference type="Proteomes" id="UP000004810"/>
    </source>
</evidence>
<evidence type="ECO:0000256" key="1">
    <source>
        <dbReference type="SAM" id="Phobius"/>
    </source>
</evidence>
<protein>
    <submittedName>
        <fullName evidence="2">Uncharacterized protein</fullName>
    </submittedName>
</protein>
<keyword evidence="1" id="KW-0472">Membrane</keyword>
<comment type="caution">
    <text evidence="2">The sequence shown here is derived from an EMBL/GenBank/DDBJ whole genome shotgun (WGS) entry which is preliminary data.</text>
</comment>
<dbReference type="EMBL" id="ADBV01004894">
    <property type="protein sequence ID" value="EJW80025.1"/>
    <property type="molecule type" value="Genomic_DNA"/>
</dbReference>
<dbReference type="AlphaFoldDB" id="J9AZL0"/>
<organism evidence="2 3">
    <name type="scientific">Wuchereria bancrofti</name>
    <dbReference type="NCBI Taxonomy" id="6293"/>
    <lineage>
        <taxon>Eukaryota</taxon>
        <taxon>Metazoa</taxon>
        <taxon>Ecdysozoa</taxon>
        <taxon>Nematoda</taxon>
        <taxon>Chromadorea</taxon>
        <taxon>Rhabditida</taxon>
        <taxon>Spirurina</taxon>
        <taxon>Spiruromorpha</taxon>
        <taxon>Filarioidea</taxon>
        <taxon>Onchocercidae</taxon>
        <taxon>Wuchereria</taxon>
    </lineage>
</organism>
<feature type="transmembrane region" description="Helical" evidence="1">
    <location>
        <begin position="62"/>
        <end position="83"/>
    </location>
</feature>
<sequence length="124" mass="14319">MFFEMAVCGIVKKVLKEQGDCGYVKLYVLIGITAETVMSLFNCNSSKFLEVVEQRGSMKRHLVVILHASFSFYMYSSFCSVTYTSLLLYFSWMIGLTQHSLCLIWSQLISCYRKKTAPKRRIIL</sequence>
<proteinExistence type="predicted"/>
<feature type="transmembrane region" description="Helical" evidence="1">
    <location>
        <begin position="89"/>
        <end position="112"/>
    </location>
</feature>
<gene>
    <name evidence="2" type="ORF">WUBG_09067</name>
</gene>
<reference evidence="3" key="1">
    <citation type="submission" date="2012-08" db="EMBL/GenBank/DDBJ databases">
        <title>The Genome Sequence of Wuchereria bancrofti.</title>
        <authorList>
            <person name="Nutman T.B."/>
            <person name="Fink D.L."/>
            <person name="Russ C."/>
            <person name="Young S."/>
            <person name="Zeng Q."/>
            <person name="Koehrsen M."/>
            <person name="Alvarado L."/>
            <person name="Berlin A."/>
            <person name="Chapman S.B."/>
            <person name="Chen Z."/>
            <person name="Freedman E."/>
            <person name="Gellesch M."/>
            <person name="Goldberg J."/>
            <person name="Griggs A."/>
            <person name="Gujja S."/>
            <person name="Heilman E.R."/>
            <person name="Heiman D."/>
            <person name="Hepburn T."/>
            <person name="Howarth C."/>
            <person name="Jen D."/>
            <person name="Larson L."/>
            <person name="Lewis B."/>
            <person name="Mehta T."/>
            <person name="Park D."/>
            <person name="Pearson M."/>
            <person name="Roberts A."/>
            <person name="Saif S."/>
            <person name="Shea T."/>
            <person name="Shenoy N."/>
            <person name="Sisk P."/>
            <person name="Stolte C."/>
            <person name="Sykes S."/>
            <person name="Walk T."/>
            <person name="White J."/>
            <person name="Yandava C."/>
            <person name="Haas B."/>
            <person name="Henn M.R."/>
            <person name="Nusbaum C."/>
            <person name="Birren B."/>
        </authorList>
    </citation>
    <scope>NUCLEOTIDE SEQUENCE [LARGE SCALE GENOMIC DNA]</scope>
    <source>
        <strain evidence="3">NA</strain>
    </source>
</reference>
<name>J9AZL0_WUCBA</name>
<keyword evidence="1" id="KW-0812">Transmembrane</keyword>
<accession>J9AZL0</accession>
<keyword evidence="1" id="KW-1133">Transmembrane helix</keyword>
<evidence type="ECO:0000313" key="2">
    <source>
        <dbReference type="EMBL" id="EJW80025.1"/>
    </source>
</evidence>